<proteinExistence type="inferred from homology"/>
<dbReference type="InterPro" id="IPR036291">
    <property type="entry name" value="NAD(P)-bd_dom_sf"/>
</dbReference>
<dbReference type="GO" id="GO:0030554">
    <property type="term" value="F:adenyl nucleotide binding"/>
    <property type="evidence" value="ECO:0007669"/>
    <property type="project" value="UniProtKB-ARBA"/>
</dbReference>
<dbReference type="PANTHER" id="PTHR43401:SF2">
    <property type="entry name" value="L-THREONINE 3-DEHYDROGENASE"/>
    <property type="match status" value="1"/>
</dbReference>
<reference evidence="6 7" key="1">
    <citation type="submission" date="2018-06" db="EMBL/GenBank/DDBJ databases">
        <title>Extensive metabolic versatility and redundancy in microbially diverse, dynamic hydrothermal sediments.</title>
        <authorList>
            <person name="Dombrowski N."/>
            <person name="Teske A."/>
            <person name="Baker B.J."/>
        </authorList>
    </citation>
    <scope>NUCLEOTIDE SEQUENCE [LARGE SCALE GENOMIC DNA]</scope>
    <source>
        <strain evidence="6">B30_G17</strain>
    </source>
</reference>
<dbReference type="InterPro" id="IPR020843">
    <property type="entry name" value="ER"/>
</dbReference>
<dbReference type="Proteomes" id="UP000281962">
    <property type="component" value="Unassembled WGS sequence"/>
</dbReference>
<dbReference type="Gene3D" id="3.40.50.720">
    <property type="entry name" value="NAD(P)-binding Rossmann-like Domain"/>
    <property type="match status" value="1"/>
</dbReference>
<dbReference type="SUPFAM" id="SSF51735">
    <property type="entry name" value="NAD(P)-binding Rossmann-fold domains"/>
    <property type="match status" value="1"/>
</dbReference>
<evidence type="ECO:0000256" key="3">
    <source>
        <dbReference type="ARBA" id="ARBA00023002"/>
    </source>
</evidence>
<gene>
    <name evidence="6" type="ORF">DRJ21_02180</name>
</gene>
<dbReference type="GO" id="GO:0016616">
    <property type="term" value="F:oxidoreductase activity, acting on the CH-OH group of donors, NAD or NADP as acceptor"/>
    <property type="evidence" value="ECO:0007669"/>
    <property type="project" value="UniProtKB-ARBA"/>
</dbReference>
<comment type="similarity">
    <text evidence="4">Belongs to the zinc-containing alcohol dehydrogenase family.</text>
</comment>
<organism evidence="6 7">
    <name type="scientific">Thermoproteota archaeon</name>
    <dbReference type="NCBI Taxonomy" id="2056631"/>
    <lineage>
        <taxon>Archaea</taxon>
        <taxon>Thermoproteota</taxon>
    </lineage>
</organism>
<dbReference type="SMART" id="SM00829">
    <property type="entry name" value="PKS_ER"/>
    <property type="match status" value="1"/>
</dbReference>
<dbReference type="GO" id="GO:0051262">
    <property type="term" value="P:protein tetramerization"/>
    <property type="evidence" value="ECO:0007669"/>
    <property type="project" value="UniProtKB-ARBA"/>
</dbReference>
<dbReference type="InterPro" id="IPR011032">
    <property type="entry name" value="GroES-like_sf"/>
</dbReference>
<evidence type="ECO:0000313" key="6">
    <source>
        <dbReference type="EMBL" id="RLE49774.1"/>
    </source>
</evidence>
<dbReference type="GO" id="GO:0043168">
    <property type="term" value="F:anion binding"/>
    <property type="evidence" value="ECO:0007669"/>
    <property type="project" value="UniProtKB-ARBA"/>
</dbReference>
<evidence type="ECO:0000256" key="1">
    <source>
        <dbReference type="ARBA" id="ARBA00022723"/>
    </source>
</evidence>
<dbReference type="Pfam" id="PF00107">
    <property type="entry name" value="ADH_zinc_N"/>
    <property type="match status" value="1"/>
</dbReference>
<keyword evidence="1 4" id="KW-0479">Metal-binding</keyword>
<dbReference type="PANTHER" id="PTHR43401">
    <property type="entry name" value="L-THREONINE 3-DEHYDROGENASE"/>
    <property type="match status" value="1"/>
</dbReference>
<dbReference type="InterPro" id="IPR050129">
    <property type="entry name" value="Zn_alcohol_dh"/>
</dbReference>
<dbReference type="SUPFAM" id="SSF50129">
    <property type="entry name" value="GroES-like"/>
    <property type="match status" value="1"/>
</dbReference>
<dbReference type="PROSITE" id="PS00059">
    <property type="entry name" value="ADH_ZINC"/>
    <property type="match status" value="1"/>
</dbReference>
<dbReference type="Pfam" id="PF08240">
    <property type="entry name" value="ADH_N"/>
    <property type="match status" value="1"/>
</dbReference>
<comment type="caution">
    <text evidence="6">The sequence shown here is derived from an EMBL/GenBank/DDBJ whole genome shotgun (WGS) entry which is preliminary data.</text>
</comment>
<comment type="cofactor">
    <cofactor evidence="4">
        <name>Zn(2+)</name>
        <dbReference type="ChEBI" id="CHEBI:29105"/>
    </cofactor>
</comment>
<keyword evidence="2 4" id="KW-0862">Zinc</keyword>
<protein>
    <submittedName>
        <fullName evidence="6">Threonine dehydrogenase</fullName>
    </submittedName>
</protein>
<dbReference type="InterPro" id="IPR013154">
    <property type="entry name" value="ADH-like_N"/>
</dbReference>
<keyword evidence="3" id="KW-0560">Oxidoreductase</keyword>
<evidence type="ECO:0000256" key="2">
    <source>
        <dbReference type="ARBA" id="ARBA00022833"/>
    </source>
</evidence>
<dbReference type="EMBL" id="QMQY01000086">
    <property type="protein sequence ID" value="RLE49774.1"/>
    <property type="molecule type" value="Genomic_DNA"/>
</dbReference>
<evidence type="ECO:0000259" key="5">
    <source>
        <dbReference type="SMART" id="SM00829"/>
    </source>
</evidence>
<name>A0A497EQX1_9CREN</name>
<accession>A0A497EQX1</accession>
<dbReference type="InterPro" id="IPR013149">
    <property type="entry name" value="ADH-like_C"/>
</dbReference>
<dbReference type="InterPro" id="IPR002328">
    <property type="entry name" value="ADH_Zn_CS"/>
</dbReference>
<dbReference type="GO" id="GO:0008270">
    <property type="term" value="F:zinc ion binding"/>
    <property type="evidence" value="ECO:0007669"/>
    <property type="project" value="InterPro"/>
</dbReference>
<sequence>MKAALLYRPRDIRIEEIPKYKINENEVLIKVKACGICAADLRIYNGIKSLWTPKYPVILGHEVSGIVEDIGSNVSKVNIGDRVTVDMIVRCGKCHYCLIGRDNLCENRGPFIGGFAEYTKAPERNVFKIPNSISFEEASLAEPLACCINSIEKLNINYGDTVLIIGAGPMGLLHLQLLKIKGVRIIVSEIIDERLEIASKLGADELINPNKEDFESRVKKLTNGRGVDGVIVAVGNKRAIEQGIKAAGKTATVIFFGAIWPPTQITIDPNLLHYKEIILTGVHSRTLKQFYQAVKLISNRQVNVKPIITHTYPLEKINEAFRIASERKGLKVIVQI</sequence>
<evidence type="ECO:0000313" key="7">
    <source>
        <dbReference type="Proteomes" id="UP000281962"/>
    </source>
</evidence>
<evidence type="ECO:0000256" key="4">
    <source>
        <dbReference type="RuleBase" id="RU361277"/>
    </source>
</evidence>
<dbReference type="Gene3D" id="3.90.180.10">
    <property type="entry name" value="Medium-chain alcohol dehydrogenases, catalytic domain"/>
    <property type="match status" value="1"/>
</dbReference>
<dbReference type="AlphaFoldDB" id="A0A497EQX1"/>
<feature type="domain" description="Enoyl reductase (ER)" evidence="5">
    <location>
        <begin position="7"/>
        <end position="334"/>
    </location>
</feature>